<dbReference type="EMBL" id="KZ997736">
    <property type="protein sequence ID" value="RKO87025.1"/>
    <property type="molecule type" value="Genomic_DNA"/>
</dbReference>
<dbReference type="AlphaFoldDB" id="A0A4P9W6M6"/>
<sequence length="161" mass="18227">MPSKNAIKFKNGNHLQTELLNQLKDGTRIIILWCSKDKGVEFELSIKENAPEDLDCVMYMAKVTVGVNVTIPEHFSAMFVYGFSLSACVHDIFQATMRSRSPMDLHFFIDNRLASQAPITMTSLITELQFKANNGHKISDTFLQNLKSLVDKSETEMIDHV</sequence>
<evidence type="ECO:0000313" key="2">
    <source>
        <dbReference type="Proteomes" id="UP000269721"/>
    </source>
</evidence>
<keyword evidence="2" id="KW-1185">Reference proteome</keyword>
<dbReference type="Proteomes" id="UP000269721">
    <property type="component" value="Unassembled WGS sequence"/>
</dbReference>
<reference evidence="2" key="1">
    <citation type="journal article" date="2018" name="Nat. Microbiol.">
        <title>Leveraging single-cell genomics to expand the fungal tree of life.</title>
        <authorList>
            <person name="Ahrendt S.R."/>
            <person name="Quandt C.A."/>
            <person name="Ciobanu D."/>
            <person name="Clum A."/>
            <person name="Salamov A."/>
            <person name="Andreopoulos B."/>
            <person name="Cheng J.F."/>
            <person name="Woyke T."/>
            <person name="Pelin A."/>
            <person name="Henrissat B."/>
            <person name="Reynolds N.K."/>
            <person name="Benny G.L."/>
            <person name="Smith M.E."/>
            <person name="James T.Y."/>
            <person name="Grigoriev I.V."/>
        </authorList>
    </citation>
    <scope>NUCLEOTIDE SEQUENCE [LARGE SCALE GENOMIC DNA]</scope>
</reference>
<evidence type="ECO:0000313" key="1">
    <source>
        <dbReference type="EMBL" id="RKO87025.1"/>
    </source>
</evidence>
<gene>
    <name evidence="1" type="ORF">BDK51DRAFT_25576</name>
</gene>
<protein>
    <submittedName>
        <fullName evidence="1">Uncharacterized protein</fullName>
    </submittedName>
</protein>
<name>A0A4P9W6M6_9FUNG</name>
<accession>A0A4P9W6M6</accession>
<organism evidence="1 2">
    <name type="scientific">Blyttiomyces helicus</name>
    <dbReference type="NCBI Taxonomy" id="388810"/>
    <lineage>
        <taxon>Eukaryota</taxon>
        <taxon>Fungi</taxon>
        <taxon>Fungi incertae sedis</taxon>
        <taxon>Chytridiomycota</taxon>
        <taxon>Chytridiomycota incertae sedis</taxon>
        <taxon>Chytridiomycetes</taxon>
        <taxon>Chytridiomycetes incertae sedis</taxon>
        <taxon>Blyttiomyces</taxon>
    </lineage>
</organism>
<dbReference type="OrthoDB" id="2118161at2759"/>
<proteinExistence type="predicted"/>